<feature type="transmembrane region" description="Helical" evidence="2">
    <location>
        <begin position="391"/>
        <end position="411"/>
    </location>
</feature>
<protein>
    <submittedName>
        <fullName evidence="3">Protein CBG01638</fullName>
    </submittedName>
</protein>
<keyword evidence="2" id="KW-0812">Transmembrane</keyword>
<dbReference type="EMBL" id="HE601298">
    <property type="protein sequence ID" value="CAP22976.1"/>
    <property type="molecule type" value="Genomic_DNA"/>
</dbReference>
<evidence type="ECO:0000256" key="1">
    <source>
        <dbReference type="SAM" id="MobiDB-lite"/>
    </source>
</evidence>
<dbReference type="Proteomes" id="UP000008549">
    <property type="component" value="Unassembled WGS sequence"/>
</dbReference>
<gene>
    <name evidence="3 5" type="ORF">CBG01638</name>
    <name evidence="3" type="ORF">CBG_01638</name>
</gene>
<reference evidence="3 4" key="1">
    <citation type="journal article" date="2003" name="PLoS Biol.">
        <title>The genome sequence of Caenorhabditis briggsae: a platform for comparative genomics.</title>
        <authorList>
            <person name="Stein L.D."/>
            <person name="Bao Z."/>
            <person name="Blasiar D."/>
            <person name="Blumenthal T."/>
            <person name="Brent M.R."/>
            <person name="Chen N."/>
            <person name="Chinwalla A."/>
            <person name="Clarke L."/>
            <person name="Clee C."/>
            <person name="Coghlan A."/>
            <person name="Coulson A."/>
            <person name="D'Eustachio P."/>
            <person name="Fitch D.H."/>
            <person name="Fulton L.A."/>
            <person name="Fulton R.E."/>
            <person name="Griffiths-Jones S."/>
            <person name="Harris T.W."/>
            <person name="Hillier L.W."/>
            <person name="Kamath R."/>
            <person name="Kuwabara P.E."/>
            <person name="Mardis E.R."/>
            <person name="Marra M.A."/>
            <person name="Miner T.L."/>
            <person name="Minx P."/>
            <person name="Mullikin J.C."/>
            <person name="Plumb R.W."/>
            <person name="Rogers J."/>
            <person name="Schein J.E."/>
            <person name="Sohrmann M."/>
            <person name="Spieth J."/>
            <person name="Stajich J.E."/>
            <person name="Wei C."/>
            <person name="Willey D."/>
            <person name="Wilson R.K."/>
            <person name="Durbin R."/>
            <person name="Waterston R.H."/>
        </authorList>
    </citation>
    <scope>NUCLEOTIDE SEQUENCE [LARGE SCALE GENOMIC DNA]</scope>
    <source>
        <strain evidence="3 4">AF16</strain>
    </source>
</reference>
<sequence>MATDERTFLNLDQFVKNQIIAIIDDYKLVYKIPIPNLNTDPSNDTLNIYTKIRELLLCGIHINIEDLFKKDINSFRMVLAAFFGERNALVLTPKAETPETVAPEAESPETEAPVKTKTYTLQKTDLLPNCQHHLHTIMVMCYAADVMQKEIQKLDNRIVMKKDKYFKLKDKLQEQACNMINHLYCLETNGPENAIAALQEDCHLSWTNKNINSRYRDYLNGKFNRNQEIMAIAYKADAMKFLSQKPCLLLIDERYNIRKTMETNVTANHEKQGTLLNMNGKLWVHGLSRLVYILAFAYTLCRFPIYGDTRSFSKRSWFELLVFVYIIMVLIAQIGMTIIKIIDYLIYEGSLHEFRRQKKDEKKKWADIITNAKNNKYGKLIFKYYDNNRLAMFRIALVVPLLVLEAARFTYFSISLDMHIEWYGTSVLPPIAHEILYCLLFAITTISSIRYFYSLQLVGFFAHIIWKMGKTVVMFTSIFFVFWFVLAVIHVSISRSFIVSDDTLVHKVSSVGKFEIFGEVQDEDRIGILTNCSQFNRSIHHLFDMEYVEASCLFRSSLLPFLVFAYIFITSVLLVNLLTAQLTKEYENESKKSRYYYGWLRYGQLAKIESKINLPPPFSLVYLLSRLIVWLFTVPCVSRNATNYDLTHFWCQIERKIRSGYTFIFDAIWKYGVLVLEGHPWGTVYKIPIDVETDHNKDMKNFLDNPPSEIWEQLKDVINYYEQKQLTLKKLTKAQAKLNGMIEQKKNKENERLRMLSRAEVPEDRSATPAPTRDIPSLSQSMKSGIF</sequence>
<evidence type="ECO:0000256" key="2">
    <source>
        <dbReference type="SAM" id="Phobius"/>
    </source>
</evidence>
<dbReference type="InParanoid" id="A8WR68"/>
<feature type="transmembrane region" description="Helical" evidence="2">
    <location>
        <begin position="320"/>
        <end position="347"/>
    </location>
</feature>
<evidence type="ECO:0000313" key="5">
    <source>
        <dbReference type="WormBase" id="CBG01638"/>
    </source>
</evidence>
<dbReference type="KEGG" id="cbr:CBG_01638"/>
<dbReference type="eggNOG" id="ENOG502TJIJ">
    <property type="taxonomic scope" value="Eukaryota"/>
</dbReference>
<dbReference type="PANTHER" id="PTHR13800">
    <property type="entry name" value="TRANSIENT RECEPTOR POTENTIAL CATION CHANNEL, SUBFAMILY M, MEMBER 6"/>
    <property type="match status" value="1"/>
</dbReference>
<evidence type="ECO:0000313" key="4">
    <source>
        <dbReference type="Proteomes" id="UP000008549"/>
    </source>
</evidence>
<feature type="transmembrane region" description="Helical" evidence="2">
    <location>
        <begin position="282"/>
        <end position="300"/>
    </location>
</feature>
<dbReference type="HOGENOM" id="CLU_019196_0_0_1"/>
<dbReference type="GO" id="GO:0005261">
    <property type="term" value="F:monoatomic cation channel activity"/>
    <property type="evidence" value="ECO:0000318"/>
    <property type="project" value="GO_Central"/>
</dbReference>
<name>A8WR68_CAEBR</name>
<dbReference type="AlphaFoldDB" id="A8WR68"/>
<dbReference type="PANTHER" id="PTHR13800:SF36">
    <property type="entry name" value="ION_TRANS DOMAIN-CONTAINING PROTEIN-RELATED"/>
    <property type="match status" value="1"/>
</dbReference>
<proteinExistence type="predicted"/>
<dbReference type="GO" id="GO:0030001">
    <property type="term" value="P:metal ion transport"/>
    <property type="evidence" value="ECO:0000318"/>
    <property type="project" value="GO_Central"/>
</dbReference>
<feature type="transmembrane region" description="Helical" evidence="2">
    <location>
        <begin position="431"/>
        <end position="452"/>
    </location>
</feature>
<reference evidence="3 4" key="2">
    <citation type="journal article" date="2011" name="PLoS Genet.">
        <title>Caenorhabditis briggsae recombinant inbred line genotypes reveal inter-strain incompatibility and the evolution of recombination.</title>
        <authorList>
            <person name="Ross J.A."/>
            <person name="Koboldt D.C."/>
            <person name="Staisch J.E."/>
            <person name="Chamberlin H.M."/>
            <person name="Gupta B.P."/>
            <person name="Miller R.D."/>
            <person name="Baird S.E."/>
            <person name="Haag E.S."/>
        </authorList>
    </citation>
    <scope>NUCLEOTIDE SEQUENCE [LARGE SCALE GENOMIC DNA]</scope>
    <source>
        <strain evidence="3 4">AF16</strain>
    </source>
</reference>
<feature type="compositionally biased region" description="Polar residues" evidence="1">
    <location>
        <begin position="777"/>
        <end position="787"/>
    </location>
</feature>
<dbReference type="OMA" id="CHILMEE"/>
<accession>A8WR68</accession>
<dbReference type="GeneID" id="8576086"/>
<keyword evidence="2" id="KW-0472">Membrane</keyword>
<keyword evidence="2" id="KW-1133">Transmembrane helix</keyword>
<keyword evidence="4" id="KW-1185">Reference proteome</keyword>
<feature type="transmembrane region" description="Helical" evidence="2">
    <location>
        <begin position="472"/>
        <end position="493"/>
    </location>
</feature>
<dbReference type="InterPro" id="IPR050927">
    <property type="entry name" value="TRPM"/>
</dbReference>
<organism evidence="3 4">
    <name type="scientific">Caenorhabditis briggsae</name>
    <dbReference type="NCBI Taxonomy" id="6238"/>
    <lineage>
        <taxon>Eukaryota</taxon>
        <taxon>Metazoa</taxon>
        <taxon>Ecdysozoa</taxon>
        <taxon>Nematoda</taxon>
        <taxon>Chromadorea</taxon>
        <taxon>Rhabditida</taxon>
        <taxon>Rhabditina</taxon>
        <taxon>Rhabditomorpha</taxon>
        <taxon>Rhabditoidea</taxon>
        <taxon>Rhabditidae</taxon>
        <taxon>Peloderinae</taxon>
        <taxon>Caenorhabditis</taxon>
    </lineage>
</organism>
<dbReference type="GO" id="GO:0098655">
    <property type="term" value="P:monoatomic cation transmembrane transport"/>
    <property type="evidence" value="ECO:0000318"/>
    <property type="project" value="GO_Central"/>
</dbReference>
<dbReference type="RefSeq" id="XP_002634091.1">
    <property type="nucleotide sequence ID" value="XM_002634045.1"/>
</dbReference>
<feature type="transmembrane region" description="Helical" evidence="2">
    <location>
        <begin position="558"/>
        <end position="578"/>
    </location>
</feature>
<dbReference type="GO" id="GO:0005886">
    <property type="term" value="C:plasma membrane"/>
    <property type="evidence" value="ECO:0000318"/>
    <property type="project" value="GO_Central"/>
</dbReference>
<dbReference type="CTD" id="8576086"/>
<feature type="region of interest" description="Disordered" evidence="1">
    <location>
        <begin position="749"/>
        <end position="787"/>
    </location>
</feature>
<dbReference type="WormBase" id="CBG01638">
    <property type="protein sequence ID" value="CBP41602"/>
    <property type="gene ID" value="WBGene00024847"/>
</dbReference>
<evidence type="ECO:0000313" key="3">
    <source>
        <dbReference type="EMBL" id="CAP22976.1"/>
    </source>
</evidence>